<accession>A0A0M4KDW3</accession>
<dbReference type="Proteomes" id="UP000063919">
    <property type="component" value="Chromosome"/>
</dbReference>
<protein>
    <submittedName>
        <fullName evidence="1">Uncharacterized protein</fullName>
    </submittedName>
</protein>
<organism evidence="1 2">
    <name type="scientific">Spiroplasma cantharicola</name>
    <dbReference type="NCBI Taxonomy" id="362837"/>
    <lineage>
        <taxon>Bacteria</taxon>
        <taxon>Bacillati</taxon>
        <taxon>Mycoplasmatota</taxon>
        <taxon>Mollicutes</taxon>
        <taxon>Entomoplasmatales</taxon>
        <taxon>Spiroplasmataceae</taxon>
        <taxon>Spiroplasma</taxon>
    </lineage>
</organism>
<dbReference type="EMBL" id="CP012622">
    <property type="protein sequence ID" value="ALD66045.1"/>
    <property type="molecule type" value="Genomic_DNA"/>
</dbReference>
<proteinExistence type="predicted"/>
<dbReference type="KEGG" id="scj:SCANT_v1c01350"/>
<evidence type="ECO:0000313" key="1">
    <source>
        <dbReference type="EMBL" id="ALD66045.1"/>
    </source>
</evidence>
<evidence type="ECO:0000313" key="2">
    <source>
        <dbReference type="Proteomes" id="UP000063919"/>
    </source>
</evidence>
<gene>
    <name evidence="1" type="ORF">SCANT_v1c01350</name>
</gene>
<dbReference type="PATRIC" id="fig|362837.3.peg.136"/>
<reference evidence="1 2" key="1">
    <citation type="journal article" date="2015" name="Genome Announc.">
        <title>Complete Genome Sequence of Spiroplasma cantharicola CC-1T (DSM 21588), a Bacterium Isolated from Soldier Beetle (Cantharis carolinus).</title>
        <authorList>
            <person name="Lo W.S."/>
            <person name="Liu P.Y."/>
            <person name="Kuo C.H."/>
        </authorList>
    </citation>
    <scope>NUCLEOTIDE SEQUENCE [LARGE SCALE GENOMIC DNA]</scope>
    <source>
        <strain evidence="1 2">CC-1</strain>
    </source>
</reference>
<dbReference type="STRING" id="362837.SCANT_v1c01350"/>
<sequence length="41" mass="4957">MKLQSVTNINQYLITEWFNVVITRVEWFEKVLETEMLLLIA</sequence>
<dbReference type="AlphaFoldDB" id="A0A0M4KDW3"/>
<keyword evidence="2" id="KW-1185">Reference proteome</keyword>
<name>A0A0M4KDW3_9MOLU</name>